<reference evidence="8 9" key="1">
    <citation type="journal article" date="2014" name="PLoS ONE">
        <title>Full genome characterization of the culicoides-borne marsupial orbiviruses: wallal virus, mudjinbarry virus and warrego viruses.</title>
        <authorList>
            <person name="Belaganahalli M.N."/>
            <person name="Maan S."/>
            <person name="Maan N.S."/>
            <person name="Pritchard I."/>
            <person name="Kirkland P.D."/>
            <person name="Brownlie J."/>
            <person name="Attoui H."/>
            <person name="Mertens P.P."/>
        </authorList>
    </citation>
    <scope>NUCLEOTIDE SEQUENCE [LARGE SCALE GENOMIC DNA]</scope>
    <source>
        <strain evidence="8">AUS1978/09</strain>
    </source>
</reference>
<evidence type="ECO:0000256" key="6">
    <source>
        <dbReference type="ARBA" id="ARBA00022770"/>
    </source>
</evidence>
<evidence type="ECO:0000256" key="4">
    <source>
        <dbReference type="ARBA" id="ARBA00021787"/>
    </source>
</evidence>
<evidence type="ECO:0000256" key="1">
    <source>
        <dbReference type="ARBA" id="ARBA00002541"/>
    </source>
</evidence>
<dbReference type="InterPro" id="IPR007753">
    <property type="entry name" value="Orbi_VP4"/>
</dbReference>
<protein>
    <recommendedName>
        <fullName evidence="4">Core protein VP4</fullName>
    </recommendedName>
</protein>
<name>A0A097I4D8_9REOV</name>
<proteinExistence type="inferred from homology"/>
<dbReference type="CDD" id="cd20758">
    <property type="entry name" value="capping_2-OMTase_Orbivirus"/>
    <property type="match status" value="1"/>
</dbReference>
<organism evidence="8 9">
    <name type="scientific">Wallal virus</name>
    <dbReference type="NCBI Taxonomy" id="40061"/>
    <lineage>
        <taxon>Viruses</taxon>
        <taxon>Riboviria</taxon>
        <taxon>Orthornavirae</taxon>
        <taxon>Duplornaviricota</taxon>
        <taxon>Resentoviricetes</taxon>
        <taxon>Reovirales</taxon>
        <taxon>Sedoreoviridae</taxon>
        <taxon>Orbivirus</taxon>
        <taxon>Orbivirus betamitchellense</taxon>
    </lineage>
</organism>
<evidence type="ECO:0000256" key="7">
    <source>
        <dbReference type="ARBA" id="ARBA00022844"/>
    </source>
</evidence>
<evidence type="ECO:0000256" key="5">
    <source>
        <dbReference type="ARBA" id="ARBA00022561"/>
    </source>
</evidence>
<keyword evidence="5" id="KW-0167">Capsid protein</keyword>
<dbReference type="Proteomes" id="UP000144876">
    <property type="component" value="Genome"/>
</dbReference>
<sequence length="644" mass="75616">MAEPHAVLFVTKELVPLLKNSFLPVWDLRGNETLNELWMQNGKFTSDVYCHGNIQPWTYRQLRAHGFIFISTKKNVTLRDGAVVVDIRVSTEVFAANDLKQLETYIGKKRLTLRKQFGNILRRYALAKATVLHGSEAETLNVANPRVHRVRGWVKCPPMYGEFLTAPWDVSDDTTDEKLVSMLDYFIYSAEEVHYVGCGDLRTLHKYAQRNKRRFSNILWHCYDPIAPPDPNLNVRVHRVMITSGSQLMERMNMLKRVERVLIWDVSGDRANMNAEEWERKRSDEDRLGETIAKELEGTFSMALIKHRVPQLVDEYWCSTSMLIPQPMASKDMFELRNVMRLSGFSYVNREHIEKWREMKIDVRRAQAFCAKYHRTNTGRKLKKILFEYLHIEQEDGLRAKLDEPRADLFYLSNRRNQAFWHCIRDVLKVTQIGTVWVGKRRLFDYDDFVVPRSTVMLQCSYRDVRVFDGNAAVLYLIWKHPEIFDKSWSYDPGWAQNFAVVIHESCPEPPVPDVSLCRFIGLRLQSSMIRLNSPSAHEMADRLKQIGLDVSGHMLMTLMSDAYVADLYWWIRMILEWSSQDAHGKLRDLQRAKADVIEWKEEMEGKPWHLKNDLLSAMIEYERFCREGERESINSWIEHLRNL</sequence>
<dbReference type="Gene3D" id="3.40.50.150">
    <property type="entry name" value="Vaccinia Virus protein VP39"/>
    <property type="match status" value="1"/>
</dbReference>
<dbReference type="InterPro" id="IPR043026">
    <property type="entry name" value="Orbi_VP4_C"/>
</dbReference>
<keyword evidence="7" id="KW-0946">Virion</keyword>
<evidence type="ECO:0000256" key="3">
    <source>
        <dbReference type="ARBA" id="ARBA00009708"/>
    </source>
</evidence>
<evidence type="ECO:0000313" key="9">
    <source>
        <dbReference type="Proteomes" id="UP000144876"/>
    </source>
</evidence>
<comment type="similarity">
    <text evidence="3">Belongs to the orbivirus VP4 family.</text>
</comment>
<accession>A0A097I4D8</accession>
<keyword evidence="6" id="KW-1152">Outer capsid protein</keyword>
<comment type="function">
    <text evidence="1">The VP4 protein is one of the five proteins (with VP1, VP3, VP6 and VP7) which form the inner capsid of the virus.</text>
</comment>
<dbReference type="Pfam" id="PF05059">
    <property type="entry name" value="Orbi_VP4"/>
    <property type="match status" value="1"/>
</dbReference>
<dbReference type="Gene3D" id="1.20.1280.200">
    <property type="entry name" value="Orbivirus VP4 core protein, C-terminal domain"/>
    <property type="match status" value="1"/>
</dbReference>
<comment type="subcellular location">
    <subcellularLocation>
        <location evidence="2">Virion</location>
    </subcellularLocation>
</comment>
<evidence type="ECO:0000313" key="8">
    <source>
        <dbReference type="EMBL" id="AIT55705.1"/>
    </source>
</evidence>
<dbReference type="EMBL" id="KJ495748">
    <property type="protein sequence ID" value="AIT55705.1"/>
    <property type="molecule type" value="Genomic_RNA"/>
</dbReference>
<evidence type="ECO:0000256" key="2">
    <source>
        <dbReference type="ARBA" id="ARBA00004328"/>
    </source>
</evidence>
<dbReference type="GO" id="GO:0039624">
    <property type="term" value="C:viral outer capsid"/>
    <property type="evidence" value="ECO:0007669"/>
    <property type="project" value="UniProtKB-KW"/>
</dbReference>
<dbReference type="InterPro" id="IPR029063">
    <property type="entry name" value="SAM-dependent_MTases_sf"/>
</dbReference>